<dbReference type="InterPro" id="IPR036291">
    <property type="entry name" value="NAD(P)-bd_dom_sf"/>
</dbReference>
<dbReference type="OrthoDB" id="2735536at2759"/>
<reference evidence="3 4" key="1">
    <citation type="submission" date="2014-04" db="EMBL/GenBank/DDBJ databases">
        <authorList>
            <consortium name="DOE Joint Genome Institute"/>
            <person name="Kuo A."/>
            <person name="Martino E."/>
            <person name="Perotto S."/>
            <person name="Kohler A."/>
            <person name="Nagy L.G."/>
            <person name="Floudas D."/>
            <person name="Copeland A."/>
            <person name="Barry K.W."/>
            <person name="Cichocki N."/>
            <person name="Veneault-Fourrey C."/>
            <person name="LaButti K."/>
            <person name="Lindquist E.A."/>
            <person name="Lipzen A."/>
            <person name="Lundell T."/>
            <person name="Morin E."/>
            <person name="Murat C."/>
            <person name="Sun H."/>
            <person name="Tunlid A."/>
            <person name="Henrissat B."/>
            <person name="Grigoriev I.V."/>
            <person name="Hibbett D.S."/>
            <person name="Martin F."/>
            <person name="Nordberg H.P."/>
            <person name="Cantor M.N."/>
            <person name="Hua S.X."/>
        </authorList>
    </citation>
    <scope>NUCLEOTIDE SEQUENCE [LARGE SCALE GENOMIC DNA]</scope>
    <source>
        <strain evidence="3 4">Zn</strain>
    </source>
</reference>
<dbReference type="AlphaFoldDB" id="A0A0C3DLF1"/>
<sequence>MPSDLVLITGVTGHVGFRVLVDALKLGYNVRAAVRDSSKEEAILNAKSVKDLNPGRRLSFVVVPDLTTDRAYDEADPGIKRAIITGSVASIAPTMDILGGNDKLIIDENTNAEALSPPFANFFVAYASAKITAYKTTQDFIARDNPAFDVVTIIPSFILGKNELVTDPERITVGSNGHLFTQILGQHTFPLVGHTVHVDDVARVHVSALDPKIPGNACYIVSSGGLDGIVWADALKIVAENYPKAVAAGTLPNNGSRATLPFKLAIQARRWKSRGGFWY</sequence>
<gene>
    <name evidence="3" type="ORF">OIDMADRAFT_52684</name>
</gene>
<dbReference type="PANTHER" id="PTHR10366">
    <property type="entry name" value="NAD DEPENDENT EPIMERASE/DEHYDRATASE"/>
    <property type="match status" value="1"/>
</dbReference>
<accession>A0A0C3DLF1</accession>
<evidence type="ECO:0000256" key="1">
    <source>
        <dbReference type="ARBA" id="ARBA00023002"/>
    </source>
</evidence>
<evidence type="ECO:0000313" key="4">
    <source>
        <dbReference type="Proteomes" id="UP000054321"/>
    </source>
</evidence>
<evidence type="ECO:0008006" key="5">
    <source>
        <dbReference type="Google" id="ProtNLM"/>
    </source>
</evidence>
<protein>
    <recommendedName>
        <fullName evidence="5">NmrA-like domain-containing protein</fullName>
    </recommendedName>
</protein>
<evidence type="ECO:0000313" key="3">
    <source>
        <dbReference type="EMBL" id="KIN02858.1"/>
    </source>
</evidence>
<comment type="similarity">
    <text evidence="2">Belongs to the NAD(P)-dependent epimerase/dehydratase family. Dihydroflavonol-4-reductase subfamily.</text>
</comment>
<keyword evidence="1" id="KW-0560">Oxidoreductase</keyword>
<proteinExistence type="inferred from homology"/>
<dbReference type="EMBL" id="KN832874">
    <property type="protein sequence ID" value="KIN02858.1"/>
    <property type="molecule type" value="Genomic_DNA"/>
</dbReference>
<reference evidence="4" key="2">
    <citation type="submission" date="2015-01" db="EMBL/GenBank/DDBJ databases">
        <title>Evolutionary Origins and Diversification of the Mycorrhizal Mutualists.</title>
        <authorList>
            <consortium name="DOE Joint Genome Institute"/>
            <consortium name="Mycorrhizal Genomics Consortium"/>
            <person name="Kohler A."/>
            <person name="Kuo A."/>
            <person name="Nagy L.G."/>
            <person name="Floudas D."/>
            <person name="Copeland A."/>
            <person name="Barry K.W."/>
            <person name="Cichocki N."/>
            <person name="Veneault-Fourrey C."/>
            <person name="LaButti K."/>
            <person name="Lindquist E.A."/>
            <person name="Lipzen A."/>
            <person name="Lundell T."/>
            <person name="Morin E."/>
            <person name="Murat C."/>
            <person name="Riley R."/>
            <person name="Ohm R."/>
            <person name="Sun H."/>
            <person name="Tunlid A."/>
            <person name="Henrissat B."/>
            <person name="Grigoriev I.V."/>
            <person name="Hibbett D.S."/>
            <person name="Martin F."/>
        </authorList>
    </citation>
    <scope>NUCLEOTIDE SEQUENCE [LARGE SCALE GENOMIC DNA]</scope>
    <source>
        <strain evidence="4">Zn</strain>
    </source>
</reference>
<dbReference type="SUPFAM" id="SSF51735">
    <property type="entry name" value="NAD(P)-binding Rossmann-fold domains"/>
    <property type="match status" value="1"/>
</dbReference>
<dbReference type="Proteomes" id="UP000054321">
    <property type="component" value="Unassembled WGS sequence"/>
</dbReference>
<dbReference type="STRING" id="913774.A0A0C3DLF1"/>
<dbReference type="HOGENOM" id="CLU_007383_9_2_1"/>
<dbReference type="InterPro" id="IPR050425">
    <property type="entry name" value="NAD(P)_dehydrat-like"/>
</dbReference>
<dbReference type="InParanoid" id="A0A0C3DLF1"/>
<keyword evidence="4" id="KW-1185">Reference proteome</keyword>
<dbReference type="GO" id="GO:0016616">
    <property type="term" value="F:oxidoreductase activity, acting on the CH-OH group of donors, NAD or NADP as acceptor"/>
    <property type="evidence" value="ECO:0007669"/>
    <property type="project" value="TreeGrafter"/>
</dbReference>
<name>A0A0C3DLF1_OIDMZ</name>
<organism evidence="3 4">
    <name type="scientific">Oidiodendron maius (strain Zn)</name>
    <dbReference type="NCBI Taxonomy" id="913774"/>
    <lineage>
        <taxon>Eukaryota</taxon>
        <taxon>Fungi</taxon>
        <taxon>Dikarya</taxon>
        <taxon>Ascomycota</taxon>
        <taxon>Pezizomycotina</taxon>
        <taxon>Leotiomycetes</taxon>
        <taxon>Leotiomycetes incertae sedis</taxon>
        <taxon>Myxotrichaceae</taxon>
        <taxon>Oidiodendron</taxon>
    </lineage>
</organism>
<dbReference type="PANTHER" id="PTHR10366:SF564">
    <property type="entry name" value="STEROL-4-ALPHA-CARBOXYLATE 3-DEHYDROGENASE, DECARBOXYLATING"/>
    <property type="match status" value="1"/>
</dbReference>
<dbReference type="Gene3D" id="3.40.50.720">
    <property type="entry name" value="NAD(P)-binding Rossmann-like Domain"/>
    <property type="match status" value="2"/>
</dbReference>
<evidence type="ECO:0000256" key="2">
    <source>
        <dbReference type="ARBA" id="ARBA00023445"/>
    </source>
</evidence>